<evidence type="ECO:0000256" key="1">
    <source>
        <dbReference type="SAM" id="MobiDB-lite"/>
    </source>
</evidence>
<dbReference type="AlphaFoldDB" id="A0A5J9WG45"/>
<protein>
    <submittedName>
        <fullName evidence="2">Uncharacterized protein</fullName>
    </submittedName>
</protein>
<keyword evidence="3" id="KW-1185">Reference proteome</keyword>
<accession>A0A5J9WG45</accession>
<dbReference type="Proteomes" id="UP000324897">
    <property type="component" value="Chromosome 5"/>
</dbReference>
<reference evidence="2 3" key="1">
    <citation type="journal article" date="2019" name="Sci. Rep.">
        <title>A high-quality genome of Eragrostis curvula grass provides insights into Poaceae evolution and supports new strategies to enhance forage quality.</title>
        <authorList>
            <person name="Carballo J."/>
            <person name="Santos B.A.C.M."/>
            <person name="Zappacosta D."/>
            <person name="Garbus I."/>
            <person name="Selva J.P."/>
            <person name="Gallo C.A."/>
            <person name="Diaz A."/>
            <person name="Albertini E."/>
            <person name="Caccamo M."/>
            <person name="Echenique V."/>
        </authorList>
    </citation>
    <scope>NUCLEOTIDE SEQUENCE [LARGE SCALE GENOMIC DNA]</scope>
    <source>
        <strain evidence="3">cv. Victoria</strain>
        <tissue evidence="2">Leaf</tissue>
    </source>
</reference>
<evidence type="ECO:0000313" key="3">
    <source>
        <dbReference type="Proteomes" id="UP000324897"/>
    </source>
</evidence>
<dbReference type="EMBL" id="RWGY01000004">
    <property type="protein sequence ID" value="TVU47692.1"/>
    <property type="molecule type" value="Genomic_DNA"/>
</dbReference>
<feature type="region of interest" description="Disordered" evidence="1">
    <location>
        <begin position="99"/>
        <end position="123"/>
    </location>
</feature>
<name>A0A5J9WG45_9POAL</name>
<comment type="caution">
    <text evidence="2">The sequence shown here is derived from an EMBL/GenBank/DDBJ whole genome shotgun (WGS) entry which is preliminary data.</text>
</comment>
<sequence length="123" mass="13048">MGGYTMAVSFLVASPPDLSFFSVQCSKPPNSFKSPNFKVFPHVVGAEGPFVLLRSRFYGSTKDEYFMSSWSGSSASFLVVETDKATTVSKPLPRLAQPATASCAITTGGTPPTPRSDSPASRS</sequence>
<gene>
    <name evidence="2" type="ORF">EJB05_07299</name>
</gene>
<organism evidence="2 3">
    <name type="scientific">Eragrostis curvula</name>
    <name type="common">weeping love grass</name>
    <dbReference type="NCBI Taxonomy" id="38414"/>
    <lineage>
        <taxon>Eukaryota</taxon>
        <taxon>Viridiplantae</taxon>
        <taxon>Streptophyta</taxon>
        <taxon>Embryophyta</taxon>
        <taxon>Tracheophyta</taxon>
        <taxon>Spermatophyta</taxon>
        <taxon>Magnoliopsida</taxon>
        <taxon>Liliopsida</taxon>
        <taxon>Poales</taxon>
        <taxon>Poaceae</taxon>
        <taxon>PACMAD clade</taxon>
        <taxon>Chloridoideae</taxon>
        <taxon>Eragrostideae</taxon>
        <taxon>Eragrostidinae</taxon>
        <taxon>Eragrostis</taxon>
    </lineage>
</organism>
<feature type="non-terminal residue" evidence="2">
    <location>
        <position position="1"/>
    </location>
</feature>
<dbReference type="Gramene" id="TVU47692">
    <property type="protein sequence ID" value="TVU47692"/>
    <property type="gene ID" value="EJB05_07299"/>
</dbReference>
<proteinExistence type="predicted"/>
<evidence type="ECO:0000313" key="2">
    <source>
        <dbReference type="EMBL" id="TVU47692.1"/>
    </source>
</evidence>